<proteinExistence type="predicted"/>
<dbReference type="Gene3D" id="1.10.10.10">
    <property type="entry name" value="Winged helix-like DNA-binding domain superfamily/Winged helix DNA-binding domain"/>
    <property type="match status" value="1"/>
</dbReference>
<dbReference type="Pfam" id="PF00392">
    <property type="entry name" value="GntR"/>
    <property type="match status" value="1"/>
</dbReference>
<feature type="domain" description="HTH gntR-type" evidence="4">
    <location>
        <begin position="20"/>
        <end position="87"/>
    </location>
</feature>
<keyword evidence="6" id="KW-1185">Reference proteome</keyword>
<comment type="caution">
    <text evidence="5">The sequence shown here is derived from an EMBL/GenBank/DDBJ whole genome shotgun (WGS) entry which is preliminary data.</text>
</comment>
<dbReference type="SUPFAM" id="SSF48008">
    <property type="entry name" value="GntR ligand-binding domain-like"/>
    <property type="match status" value="1"/>
</dbReference>
<dbReference type="OrthoDB" id="8638122at2"/>
<evidence type="ECO:0000256" key="1">
    <source>
        <dbReference type="ARBA" id="ARBA00023015"/>
    </source>
</evidence>
<dbReference type="GO" id="GO:0003700">
    <property type="term" value="F:DNA-binding transcription factor activity"/>
    <property type="evidence" value="ECO:0007669"/>
    <property type="project" value="InterPro"/>
</dbReference>
<evidence type="ECO:0000256" key="3">
    <source>
        <dbReference type="ARBA" id="ARBA00023163"/>
    </source>
</evidence>
<evidence type="ECO:0000313" key="5">
    <source>
        <dbReference type="EMBL" id="MZR23202.1"/>
    </source>
</evidence>
<keyword evidence="1" id="KW-0805">Transcription regulation</keyword>
<dbReference type="InterPro" id="IPR011711">
    <property type="entry name" value="GntR_C"/>
</dbReference>
<dbReference type="RefSeq" id="WP_161339667.1">
    <property type="nucleotide sequence ID" value="NZ_JBHSDG010000003.1"/>
</dbReference>
<dbReference type="PROSITE" id="PS50949">
    <property type="entry name" value="HTH_GNTR"/>
    <property type="match status" value="1"/>
</dbReference>
<name>A0A845MHV3_9PROT</name>
<dbReference type="Proteomes" id="UP000445696">
    <property type="component" value="Unassembled WGS sequence"/>
</dbReference>
<keyword evidence="2" id="KW-0238">DNA-binding</keyword>
<dbReference type="SMART" id="SM00345">
    <property type="entry name" value="HTH_GNTR"/>
    <property type="match status" value="1"/>
</dbReference>
<accession>A0A845MHV3</accession>
<evidence type="ECO:0000259" key="4">
    <source>
        <dbReference type="PROSITE" id="PS50949"/>
    </source>
</evidence>
<dbReference type="InterPro" id="IPR036388">
    <property type="entry name" value="WH-like_DNA-bd_sf"/>
</dbReference>
<protein>
    <submittedName>
        <fullName evidence="5">FCD domain-containing protein</fullName>
    </submittedName>
</protein>
<dbReference type="Gene3D" id="1.20.120.530">
    <property type="entry name" value="GntR ligand-binding domain-like"/>
    <property type="match status" value="1"/>
</dbReference>
<reference evidence="5 6" key="1">
    <citation type="journal article" date="2014" name="Int. J. Syst. Evol. Microbiol.">
        <title>Sneathiella chungangensis sp. nov., isolated from a marine sand, and emended description of the genus Sneathiella.</title>
        <authorList>
            <person name="Siamphan C."/>
            <person name="Kim H."/>
            <person name="Lee J.S."/>
            <person name="Kim W."/>
        </authorList>
    </citation>
    <scope>NUCLEOTIDE SEQUENCE [LARGE SCALE GENOMIC DNA]</scope>
    <source>
        <strain evidence="5 6">KCTC 32476</strain>
    </source>
</reference>
<evidence type="ECO:0000313" key="6">
    <source>
        <dbReference type="Proteomes" id="UP000445696"/>
    </source>
</evidence>
<dbReference type="InterPro" id="IPR008920">
    <property type="entry name" value="TF_FadR/GntR_C"/>
</dbReference>
<organism evidence="5 6">
    <name type="scientific">Sneathiella chungangensis</name>
    <dbReference type="NCBI Taxonomy" id="1418234"/>
    <lineage>
        <taxon>Bacteria</taxon>
        <taxon>Pseudomonadati</taxon>
        <taxon>Pseudomonadota</taxon>
        <taxon>Alphaproteobacteria</taxon>
        <taxon>Sneathiellales</taxon>
        <taxon>Sneathiellaceae</taxon>
        <taxon>Sneathiella</taxon>
    </lineage>
</organism>
<dbReference type="EMBL" id="WTVA01000014">
    <property type="protein sequence ID" value="MZR23202.1"/>
    <property type="molecule type" value="Genomic_DNA"/>
</dbReference>
<dbReference type="AlphaFoldDB" id="A0A845MHV3"/>
<dbReference type="GO" id="GO:0003677">
    <property type="term" value="F:DNA binding"/>
    <property type="evidence" value="ECO:0007669"/>
    <property type="project" value="UniProtKB-KW"/>
</dbReference>
<dbReference type="Pfam" id="PF07729">
    <property type="entry name" value="FCD"/>
    <property type="match status" value="1"/>
</dbReference>
<dbReference type="InterPro" id="IPR000524">
    <property type="entry name" value="Tscrpt_reg_HTH_GntR"/>
</dbReference>
<dbReference type="SMART" id="SM00895">
    <property type="entry name" value="FCD"/>
    <property type="match status" value="1"/>
</dbReference>
<dbReference type="InterPro" id="IPR036390">
    <property type="entry name" value="WH_DNA-bd_sf"/>
</dbReference>
<dbReference type="SUPFAM" id="SSF46785">
    <property type="entry name" value="Winged helix' DNA-binding domain"/>
    <property type="match status" value="1"/>
</dbReference>
<keyword evidence="3" id="KW-0804">Transcription</keyword>
<dbReference type="PANTHER" id="PTHR43537:SF20">
    <property type="entry name" value="HTH-TYPE TRANSCRIPTIONAL REPRESSOR GLAR"/>
    <property type="match status" value="1"/>
</dbReference>
<sequence length="238" mass="27114">MAKLLTNEKENGKHSSGQVSTLATSVYDRIRMDIVSGALKPGKKLRTDELRLRYEAGNSPIREALNRLSSDGFVVREEQRGFSVAAISKVELQELVKTRCWLEETALRQSIENGDSEWEERLVLAHHRLSRVPRLIDPKSAARNAEWDRLHREFHMALIAACGSRLLLGFCEQLHDQSDRYRQLAVAASYPARDPMDEHEAIYLAAIDRDADKAVDLLLNHYQKTAKIIEESDLSFDM</sequence>
<dbReference type="PANTHER" id="PTHR43537">
    <property type="entry name" value="TRANSCRIPTIONAL REGULATOR, GNTR FAMILY"/>
    <property type="match status" value="1"/>
</dbReference>
<gene>
    <name evidence="5" type="ORF">GQF03_12770</name>
</gene>
<evidence type="ECO:0000256" key="2">
    <source>
        <dbReference type="ARBA" id="ARBA00023125"/>
    </source>
</evidence>